<dbReference type="OrthoDB" id="20729at2759"/>
<dbReference type="InterPro" id="IPR000571">
    <property type="entry name" value="Znf_CCCH"/>
</dbReference>
<dbReference type="GO" id="GO:0008270">
    <property type="term" value="F:zinc ion binding"/>
    <property type="evidence" value="ECO:0007669"/>
    <property type="project" value="UniProtKB-KW"/>
</dbReference>
<dbReference type="EMBL" id="HG792016">
    <property type="protein sequence ID" value="CDM32035.1"/>
    <property type="molecule type" value="Genomic_DNA"/>
</dbReference>
<dbReference type="CDD" id="cd23954">
    <property type="entry name" value="AMO1_CTD"/>
    <property type="match status" value="1"/>
</dbReference>
<evidence type="ECO:0000313" key="7">
    <source>
        <dbReference type="EMBL" id="CDM32035.1"/>
    </source>
</evidence>
<dbReference type="PANTHER" id="PTHR21099:SF2">
    <property type="entry name" value="SI:CH211-113E8.11"/>
    <property type="match status" value="1"/>
</dbReference>
<reference evidence="7" key="1">
    <citation type="journal article" date="2014" name="Nat. Commun.">
        <title>Multiple recent horizontal transfers of a large genomic region in cheese making fungi.</title>
        <authorList>
            <person name="Cheeseman K."/>
            <person name="Ropars J."/>
            <person name="Renault P."/>
            <person name="Dupont J."/>
            <person name="Gouzy J."/>
            <person name="Branca A."/>
            <person name="Abraham A.L."/>
            <person name="Ceppi M."/>
            <person name="Conseiller E."/>
            <person name="Debuchy R."/>
            <person name="Malagnac F."/>
            <person name="Goarin A."/>
            <person name="Silar P."/>
            <person name="Lacoste S."/>
            <person name="Sallet E."/>
            <person name="Bensimon A."/>
            <person name="Giraud T."/>
            <person name="Brygoo Y."/>
        </authorList>
    </citation>
    <scope>NUCLEOTIDE SEQUENCE [LARGE SCALE GENOMIC DNA]</scope>
    <source>
        <strain evidence="7">FM164</strain>
    </source>
</reference>
<dbReference type="SMART" id="SM00356">
    <property type="entry name" value="ZnF_C3H1"/>
    <property type="match status" value="1"/>
</dbReference>
<dbReference type="Proteomes" id="UP000030686">
    <property type="component" value="Unassembled WGS sequence"/>
</dbReference>
<dbReference type="Pfam" id="PF18044">
    <property type="entry name" value="zf-CCCH_4"/>
    <property type="match status" value="1"/>
</dbReference>
<keyword evidence="1 4" id="KW-0479">Metal-binding</keyword>
<feature type="compositionally biased region" description="Polar residues" evidence="5">
    <location>
        <begin position="416"/>
        <end position="429"/>
    </location>
</feature>
<gene>
    <name evidence="7" type="ORF">PROQFM164_S02g002186</name>
</gene>
<feature type="zinc finger region" description="C3H1-type" evidence="4">
    <location>
        <begin position="1"/>
        <end position="25"/>
    </location>
</feature>
<dbReference type="SUPFAM" id="SSF90229">
    <property type="entry name" value="CCCH zinc finger"/>
    <property type="match status" value="1"/>
</dbReference>
<dbReference type="STRING" id="1365484.W6Q6R0"/>
<feature type="compositionally biased region" description="Polar residues" evidence="5">
    <location>
        <begin position="237"/>
        <end position="248"/>
    </location>
</feature>
<accession>W6Q6R0</accession>
<dbReference type="PROSITE" id="PS50103">
    <property type="entry name" value="ZF_C3H1"/>
    <property type="match status" value="1"/>
</dbReference>
<evidence type="ECO:0000256" key="5">
    <source>
        <dbReference type="SAM" id="MobiDB-lite"/>
    </source>
</evidence>
<keyword evidence="2 4" id="KW-0863">Zinc-finger</keyword>
<feature type="region of interest" description="Disordered" evidence="5">
    <location>
        <begin position="292"/>
        <end position="458"/>
    </location>
</feature>
<dbReference type="InterPro" id="IPR036855">
    <property type="entry name" value="Znf_CCCH_sf"/>
</dbReference>
<evidence type="ECO:0000256" key="2">
    <source>
        <dbReference type="ARBA" id="ARBA00022771"/>
    </source>
</evidence>
<sequence>MVVCNFFQQGRCKFGDRCKFEHPGKPTAGPSGNRFGALSGGFGVRSATNVSLFKTMINPVNHMPPLRASLLPNPNDKITTGQNQTQQVADPVVKASEIKQDLTAGQGRPEWIFSAYAPHRDVARQLFGGAHRERSMEEMRLRHYELAAAGNLNEAVQEASSLWQECVQQMEISLNDLNGAVKYIVDGKNEHPNRLDIIEGKTQTVNQAPAPFGQPSPFGQAAPTPSIGPAPGAFGAPSSTFGQPSGVGQSVGFGRASAPAQPSGFGQNSALGSSAFGQTSILGGQSAFGKTPFGQPALAQPGVNPSPFGKPSALGGAAPFGAPSAASPFTQVAQNQPAGGGFGQSAGQPAPSPFGPTAGQSGPSPFGQPAANTSPFGQPSAPAGAAPFGQPSAPTGTTPFGQPSAPAAAAPFGVSSAPSPFTQVPQNQPAAGGFGQSAVQPAPSPFGQPAVQGVPVQSTNAGPRAYIKIENPQDLNPLPQLEGETRHNPSTKQLVMWKGRPVKYINEHPCYLHPQDNITFVRINFPNGPPDAAGLKDAHGKPEEYTPEVVEAYQFFLQNGYFKDGNIPAVPPKQEWLSFDF</sequence>
<feature type="compositionally biased region" description="Polar residues" evidence="5">
    <location>
        <begin position="392"/>
        <end position="401"/>
    </location>
</feature>
<evidence type="ECO:0000256" key="1">
    <source>
        <dbReference type="ARBA" id="ARBA00022723"/>
    </source>
</evidence>
<dbReference type="AlphaFoldDB" id="W6Q6R0"/>
<evidence type="ECO:0000313" key="8">
    <source>
        <dbReference type="Proteomes" id="UP000030686"/>
    </source>
</evidence>
<dbReference type="PANTHER" id="PTHR21099">
    <property type="entry name" value="RAD201"/>
    <property type="match status" value="1"/>
</dbReference>
<dbReference type="OMA" id="PNRHDIC"/>
<organism evidence="7 8">
    <name type="scientific">Penicillium roqueforti (strain FM164)</name>
    <dbReference type="NCBI Taxonomy" id="1365484"/>
    <lineage>
        <taxon>Eukaryota</taxon>
        <taxon>Fungi</taxon>
        <taxon>Dikarya</taxon>
        <taxon>Ascomycota</taxon>
        <taxon>Pezizomycotina</taxon>
        <taxon>Eurotiomycetes</taxon>
        <taxon>Eurotiomycetidae</taxon>
        <taxon>Eurotiales</taxon>
        <taxon>Aspergillaceae</taxon>
        <taxon>Penicillium</taxon>
    </lineage>
</organism>
<dbReference type="GO" id="GO:0005634">
    <property type="term" value="C:nucleus"/>
    <property type="evidence" value="ECO:0007669"/>
    <property type="project" value="TreeGrafter"/>
</dbReference>
<feature type="domain" description="C3H1-type" evidence="6">
    <location>
        <begin position="1"/>
        <end position="25"/>
    </location>
</feature>
<feature type="region of interest" description="Disordered" evidence="5">
    <location>
        <begin position="206"/>
        <end position="271"/>
    </location>
</feature>
<feature type="compositionally biased region" description="Low complexity" evidence="5">
    <location>
        <begin position="311"/>
        <end position="329"/>
    </location>
</feature>
<protein>
    <submittedName>
        <fullName evidence="7">Zinc finger, CCCH-type</fullName>
    </submittedName>
</protein>
<proteinExistence type="predicted"/>
<evidence type="ECO:0000259" key="6">
    <source>
        <dbReference type="PROSITE" id="PS50103"/>
    </source>
</evidence>
<dbReference type="InterPro" id="IPR041367">
    <property type="entry name" value="Znf-CCCH_4"/>
</dbReference>
<evidence type="ECO:0000256" key="4">
    <source>
        <dbReference type="PROSITE-ProRule" id="PRU00723"/>
    </source>
</evidence>
<keyword evidence="8" id="KW-1185">Reference proteome</keyword>
<dbReference type="Gene3D" id="4.10.1000.10">
    <property type="entry name" value="Zinc finger, CCCH-type"/>
    <property type="match status" value="1"/>
</dbReference>
<keyword evidence="3 4" id="KW-0862">Zinc</keyword>
<evidence type="ECO:0000256" key="3">
    <source>
        <dbReference type="ARBA" id="ARBA00022833"/>
    </source>
</evidence>
<name>W6Q6R0_PENRF</name>